<sequence length="111" mass="12479">MSFGHLLIERLQSRGKSPSLVPTQNCKSYISHRVSTISDGNLGDCISSVVKGLQLCPKLFIAFILCMKRYFRDGRSLKYGSSIQSWQLSSVIEIRLQRERSCIQTGNKLPA</sequence>
<dbReference type="EMBL" id="GBRH01158779">
    <property type="protein sequence ID" value="JAE39117.1"/>
    <property type="molecule type" value="Transcribed_RNA"/>
</dbReference>
<protein>
    <submittedName>
        <fullName evidence="1">Uncharacterized protein</fullName>
    </submittedName>
</protein>
<reference evidence="1" key="2">
    <citation type="journal article" date="2015" name="Data Brief">
        <title>Shoot transcriptome of the giant reed, Arundo donax.</title>
        <authorList>
            <person name="Barrero R.A."/>
            <person name="Guerrero F.D."/>
            <person name="Moolhuijzen P."/>
            <person name="Goolsby J.A."/>
            <person name="Tidwell J."/>
            <person name="Bellgard S.E."/>
            <person name="Bellgard M.I."/>
        </authorList>
    </citation>
    <scope>NUCLEOTIDE SEQUENCE</scope>
    <source>
        <tissue evidence="1">Shoot tissue taken approximately 20 cm above the soil surface</tissue>
    </source>
</reference>
<dbReference type="AlphaFoldDB" id="A0A0A9HR08"/>
<organism evidence="1">
    <name type="scientific">Arundo donax</name>
    <name type="common">Giant reed</name>
    <name type="synonym">Donax arundinaceus</name>
    <dbReference type="NCBI Taxonomy" id="35708"/>
    <lineage>
        <taxon>Eukaryota</taxon>
        <taxon>Viridiplantae</taxon>
        <taxon>Streptophyta</taxon>
        <taxon>Embryophyta</taxon>
        <taxon>Tracheophyta</taxon>
        <taxon>Spermatophyta</taxon>
        <taxon>Magnoliopsida</taxon>
        <taxon>Liliopsida</taxon>
        <taxon>Poales</taxon>
        <taxon>Poaceae</taxon>
        <taxon>PACMAD clade</taxon>
        <taxon>Arundinoideae</taxon>
        <taxon>Arundineae</taxon>
        <taxon>Arundo</taxon>
    </lineage>
</organism>
<reference evidence="1" key="1">
    <citation type="submission" date="2014-09" db="EMBL/GenBank/DDBJ databases">
        <authorList>
            <person name="Magalhaes I.L.F."/>
            <person name="Oliveira U."/>
            <person name="Santos F.R."/>
            <person name="Vidigal T.H.D.A."/>
            <person name="Brescovit A.D."/>
            <person name="Santos A.J."/>
        </authorList>
    </citation>
    <scope>NUCLEOTIDE SEQUENCE</scope>
    <source>
        <tissue evidence="1">Shoot tissue taken approximately 20 cm above the soil surface</tissue>
    </source>
</reference>
<name>A0A0A9HR08_ARUDO</name>
<evidence type="ECO:0000313" key="1">
    <source>
        <dbReference type="EMBL" id="JAE39117.1"/>
    </source>
</evidence>
<proteinExistence type="predicted"/>
<accession>A0A0A9HR08</accession>